<dbReference type="InterPro" id="IPR007156">
    <property type="entry name" value="MamQ_LemA"/>
</dbReference>
<evidence type="ECO:0000313" key="8">
    <source>
        <dbReference type="Proteomes" id="UP000007490"/>
    </source>
</evidence>
<dbReference type="RefSeq" id="WP_013645058.1">
    <property type="nucleotide sequence ID" value="NC_015216.1"/>
</dbReference>
<dbReference type="KEGG" id="mel:Metbo_1471"/>
<evidence type="ECO:0000256" key="6">
    <source>
        <dbReference type="SAM" id="Phobius"/>
    </source>
</evidence>
<evidence type="ECO:0000256" key="2">
    <source>
        <dbReference type="ARBA" id="ARBA00008854"/>
    </source>
</evidence>
<keyword evidence="8" id="KW-1185">Reference proteome</keyword>
<accession>F0T8F6</accession>
<reference evidence="7 8" key="2">
    <citation type="journal article" date="2014" name="Int. J. Syst. Evol. Microbiol.">
        <title>Methanobacterium paludis sp. nov. and a novel strain of Methanobacterium lacus isolated from northern peatlands.</title>
        <authorList>
            <person name="Cadillo-Quiroz H."/>
            <person name="Brauer S.L."/>
            <person name="Goodson N."/>
            <person name="Yavitt J.B."/>
            <person name="Zinder S.H."/>
        </authorList>
    </citation>
    <scope>NUCLEOTIDE SEQUENCE [LARGE SCALE GENOMIC DNA]</scope>
    <source>
        <strain evidence="7 8">AL-21</strain>
    </source>
</reference>
<keyword evidence="4 6" id="KW-1133">Transmembrane helix</keyword>
<gene>
    <name evidence="7" type="ordered locus">Metbo_1471</name>
</gene>
<comment type="similarity">
    <text evidence="2">Belongs to the LemA family.</text>
</comment>
<dbReference type="GeneID" id="10277922"/>
<dbReference type="PANTHER" id="PTHR34478">
    <property type="entry name" value="PROTEIN LEMA"/>
    <property type="match status" value="1"/>
</dbReference>
<dbReference type="Proteomes" id="UP000007490">
    <property type="component" value="Chromosome"/>
</dbReference>
<evidence type="ECO:0000313" key="7">
    <source>
        <dbReference type="EMBL" id="ADZ09707.1"/>
    </source>
</evidence>
<dbReference type="AlphaFoldDB" id="F0T8F6"/>
<evidence type="ECO:0000256" key="1">
    <source>
        <dbReference type="ARBA" id="ARBA00004167"/>
    </source>
</evidence>
<sequence length="189" mass="21759">MDVSYIILGIIILIVIYIVYSYNRLIAMRNMVDTAYSNIDTLLQKRFDLVPNLVNTVKGYMTHERELLEEVSRARSDWMTASTIQENAGADNVAASALKSIFAVAENYPDLKANKNFLLLQEELVGIENKIAYARQRYNRTVLDLNNAVQQFPTNITAQFFKFQTREYFEVESNKIREAPNVKIFDGEN</sequence>
<dbReference type="OrthoDB" id="9363at2157"/>
<organism evidence="7 8">
    <name type="scientific">Methanobacterium lacus (strain AL-21)</name>
    <dbReference type="NCBI Taxonomy" id="877455"/>
    <lineage>
        <taxon>Archaea</taxon>
        <taxon>Methanobacteriati</taxon>
        <taxon>Methanobacteriota</taxon>
        <taxon>Methanomada group</taxon>
        <taxon>Methanobacteria</taxon>
        <taxon>Methanobacteriales</taxon>
        <taxon>Methanobacteriaceae</taxon>
        <taxon>Methanobacterium</taxon>
    </lineage>
</organism>
<evidence type="ECO:0000256" key="4">
    <source>
        <dbReference type="ARBA" id="ARBA00022989"/>
    </source>
</evidence>
<keyword evidence="5 6" id="KW-0472">Membrane</keyword>
<evidence type="ECO:0000256" key="3">
    <source>
        <dbReference type="ARBA" id="ARBA00022692"/>
    </source>
</evidence>
<evidence type="ECO:0000256" key="5">
    <source>
        <dbReference type="ARBA" id="ARBA00023136"/>
    </source>
</evidence>
<dbReference type="SUPFAM" id="SSF140478">
    <property type="entry name" value="LemA-like"/>
    <property type="match status" value="1"/>
</dbReference>
<dbReference type="GO" id="GO:0016020">
    <property type="term" value="C:membrane"/>
    <property type="evidence" value="ECO:0007669"/>
    <property type="project" value="UniProtKB-SubCell"/>
</dbReference>
<keyword evidence="3 6" id="KW-0812">Transmembrane</keyword>
<dbReference type="EMBL" id="CP002551">
    <property type="protein sequence ID" value="ADZ09707.1"/>
    <property type="molecule type" value="Genomic_DNA"/>
</dbReference>
<dbReference type="Pfam" id="PF04011">
    <property type="entry name" value="LemA"/>
    <property type="match status" value="1"/>
</dbReference>
<name>F0T8F6_METLA</name>
<dbReference type="PANTHER" id="PTHR34478:SF2">
    <property type="entry name" value="MEMBRANE PROTEIN"/>
    <property type="match status" value="1"/>
</dbReference>
<protein>
    <submittedName>
        <fullName evidence="7">LemA family protein</fullName>
    </submittedName>
</protein>
<proteinExistence type="inferred from homology"/>
<dbReference type="InterPro" id="IPR023353">
    <property type="entry name" value="LemA-like_dom_sf"/>
</dbReference>
<dbReference type="eggNOG" id="arCOG04574">
    <property type="taxonomic scope" value="Archaea"/>
</dbReference>
<comment type="subcellular location">
    <subcellularLocation>
        <location evidence="1">Membrane</location>
        <topology evidence="1">Single-pass membrane protein</topology>
    </subcellularLocation>
</comment>
<feature type="transmembrane region" description="Helical" evidence="6">
    <location>
        <begin position="6"/>
        <end position="22"/>
    </location>
</feature>
<dbReference type="HOGENOM" id="CLU_056714_0_1_2"/>
<reference evidence="8" key="1">
    <citation type="submission" date="2011-02" db="EMBL/GenBank/DDBJ databases">
        <title>Complete sequence of Methanobacterium sp. AL-21.</title>
        <authorList>
            <consortium name="US DOE Joint Genome Institute"/>
            <person name="Lucas S."/>
            <person name="Copeland A."/>
            <person name="Lapidus A."/>
            <person name="Cheng J.-F."/>
            <person name="Goodwin L."/>
            <person name="Pitluck S."/>
            <person name="Chertkov O."/>
            <person name="Detter J.C."/>
            <person name="Han C."/>
            <person name="Tapia R."/>
            <person name="Land M."/>
            <person name="Hauser L."/>
            <person name="Kyrpides N."/>
            <person name="Ivanova N."/>
            <person name="Mikhailova N."/>
            <person name="Pagani I."/>
            <person name="Cadillo-Quiroz H."/>
            <person name="Imachi H."/>
            <person name="Zinder S."/>
            <person name="Liu W."/>
            <person name="Woyke T."/>
        </authorList>
    </citation>
    <scope>NUCLEOTIDE SEQUENCE [LARGE SCALE GENOMIC DNA]</scope>
    <source>
        <strain evidence="8">AL-21</strain>
    </source>
</reference>
<dbReference type="Gene3D" id="1.20.1440.20">
    <property type="entry name" value="LemA-like domain"/>
    <property type="match status" value="1"/>
</dbReference>